<protein>
    <recommendedName>
        <fullName evidence="2">DH domain-containing protein</fullName>
    </recommendedName>
</protein>
<dbReference type="InterPro" id="IPR035899">
    <property type="entry name" value="DBL_dom_sf"/>
</dbReference>
<proteinExistence type="predicted"/>
<dbReference type="Proteomes" id="UP000011014">
    <property type="component" value="Unassembled WGS sequence"/>
</dbReference>
<accession>E4YM85</accession>
<gene>
    <name evidence="1" type="ORF">GSOID_T00029611001</name>
</gene>
<dbReference type="Gene3D" id="1.20.900.10">
    <property type="entry name" value="Dbl homology (DH) domain"/>
    <property type="match status" value="1"/>
</dbReference>
<dbReference type="EMBL" id="FN654805">
    <property type="protein sequence ID" value="CBY36596.1"/>
    <property type="molecule type" value="Genomic_DNA"/>
</dbReference>
<dbReference type="AlphaFoldDB" id="E4YM85"/>
<name>E4YM85_OIKDI</name>
<reference evidence="1" key="1">
    <citation type="journal article" date="2010" name="Science">
        <title>Plasticity of animal genome architecture unmasked by rapid evolution of a pelagic tunicate.</title>
        <authorList>
            <person name="Denoeud F."/>
            <person name="Henriet S."/>
            <person name="Mungpakdee S."/>
            <person name="Aury J.M."/>
            <person name="Da Silva C."/>
            <person name="Brinkmann H."/>
            <person name="Mikhaleva J."/>
            <person name="Olsen L.C."/>
            <person name="Jubin C."/>
            <person name="Canestro C."/>
            <person name="Bouquet J.M."/>
            <person name="Danks G."/>
            <person name="Poulain J."/>
            <person name="Campsteijn C."/>
            <person name="Adamski M."/>
            <person name="Cross I."/>
            <person name="Yadetie F."/>
            <person name="Muffato M."/>
            <person name="Louis A."/>
            <person name="Butcher S."/>
            <person name="Tsagkogeorga G."/>
            <person name="Konrad A."/>
            <person name="Singh S."/>
            <person name="Jensen M.F."/>
            <person name="Cong E.H."/>
            <person name="Eikeseth-Otteraa H."/>
            <person name="Noel B."/>
            <person name="Anthouard V."/>
            <person name="Porcel B.M."/>
            <person name="Kachouri-Lafond R."/>
            <person name="Nishino A."/>
            <person name="Ugolini M."/>
            <person name="Chourrout P."/>
            <person name="Nishida H."/>
            <person name="Aasland R."/>
            <person name="Huzurbazar S."/>
            <person name="Westhof E."/>
            <person name="Delsuc F."/>
            <person name="Lehrach H."/>
            <person name="Reinhardt R."/>
            <person name="Weissenbach J."/>
            <person name="Roy S.W."/>
            <person name="Artiguenave F."/>
            <person name="Postlethwait J.H."/>
            <person name="Manak J.R."/>
            <person name="Thompson E.M."/>
            <person name="Jaillon O."/>
            <person name="Du Pasquier L."/>
            <person name="Boudinot P."/>
            <person name="Liberles D.A."/>
            <person name="Volff J.N."/>
            <person name="Philippe H."/>
            <person name="Lenhard B."/>
            <person name="Roest Crollius H."/>
            <person name="Wincker P."/>
            <person name="Chourrout D."/>
        </authorList>
    </citation>
    <scope>NUCLEOTIDE SEQUENCE [LARGE SCALE GENOMIC DNA]</scope>
</reference>
<organism evidence="1">
    <name type="scientific">Oikopleura dioica</name>
    <name type="common">Tunicate</name>
    <dbReference type="NCBI Taxonomy" id="34765"/>
    <lineage>
        <taxon>Eukaryota</taxon>
        <taxon>Metazoa</taxon>
        <taxon>Chordata</taxon>
        <taxon>Tunicata</taxon>
        <taxon>Appendicularia</taxon>
        <taxon>Copelata</taxon>
        <taxon>Oikopleuridae</taxon>
        <taxon>Oikopleura</taxon>
    </lineage>
</organism>
<evidence type="ECO:0008006" key="2">
    <source>
        <dbReference type="Google" id="ProtNLM"/>
    </source>
</evidence>
<evidence type="ECO:0000313" key="1">
    <source>
        <dbReference type="EMBL" id="CBY36596.1"/>
    </source>
</evidence>
<sequence length="608" mass="70942">MTGHQVLVSNHFVKSLFWSYGGERYRFDNEPPESILRIIRAAISLIYDSNVQSCISKSKLFLANFREELKSAKMSGLNSFVQRADKWNLDIEARFYLSEQRASEENQRTAELCRLLYKEAGENYRDSKLQRIIISCLKCFFFPLYAEVLKLASIIQNINNSIFGMDQCDNAISTMENFVQRVPADEFIMSYPKASSNEVVQAREFLNRERSFQRDLYAILGYFAVELKSYPRLLDELNNAFNAVDILGKHGYLQQMLATSRRFTDQLDDMFDGDEELERNEDQSGSIAEIFHDVAKGQVLDTFIEYAKLIVRETMDNAKHSPTVAEVYDSIKRKIEAKVNECAFEIIKNMDAEAKSEFYEIRGQVIWLLPELLLRPIYRAFCTIENLNAIKDAIKDEINDCYDDLLRVNYLQKEERILDQVIEEGNKLKSGLTTILSKDWLTSYKRHFNNFFPSLWYRESDDKRFLSESDKEFKNLIEEKTSSEKVSYWGGKSTGLFWDDAEEVVLDEPIKEVLNGKKHIWDIKDIKKNLKQQIKKDKRRIALVKRTCSVGFLIYSKTKGALFKIDEWQGDRLQNYSGKHSDTILERLTEDEKFSNKTKVTIVFQNKV</sequence>